<proteinExistence type="predicted"/>
<feature type="transmembrane region" description="Helical" evidence="1">
    <location>
        <begin position="65"/>
        <end position="88"/>
    </location>
</feature>
<reference evidence="2 3" key="1">
    <citation type="submission" date="2016-11" db="EMBL/GenBank/DDBJ databases">
        <authorList>
            <person name="Varghese N."/>
            <person name="Submissions S."/>
        </authorList>
    </citation>
    <scope>NUCLEOTIDE SEQUENCE [LARGE SCALE GENOMIC DNA]</scope>
    <source>
        <strain evidence="2 3">DSM 15287</strain>
    </source>
</reference>
<dbReference type="Proteomes" id="UP000322917">
    <property type="component" value="Unassembled WGS sequence"/>
</dbReference>
<organism evidence="2 3">
    <name type="scientific">Propionispora hippei DSM 15287</name>
    <dbReference type="NCBI Taxonomy" id="1123003"/>
    <lineage>
        <taxon>Bacteria</taxon>
        <taxon>Bacillati</taxon>
        <taxon>Bacillota</taxon>
        <taxon>Negativicutes</taxon>
        <taxon>Selenomonadales</taxon>
        <taxon>Sporomusaceae</taxon>
        <taxon>Propionispora</taxon>
    </lineage>
</organism>
<dbReference type="OrthoDB" id="1797032at2"/>
<feature type="transmembrane region" description="Helical" evidence="1">
    <location>
        <begin position="123"/>
        <end position="142"/>
    </location>
</feature>
<feature type="transmembrane region" description="Helical" evidence="1">
    <location>
        <begin position="30"/>
        <end position="53"/>
    </location>
</feature>
<protein>
    <recommendedName>
        <fullName evidence="4">DUF2878 domain-containing protein</fullName>
    </recommendedName>
</protein>
<evidence type="ECO:0000313" key="3">
    <source>
        <dbReference type="Proteomes" id="UP000322917"/>
    </source>
</evidence>
<keyword evidence="1" id="KW-0812">Transmembrane</keyword>
<gene>
    <name evidence="2" type="ORF">SAMN02745170_03651</name>
</gene>
<evidence type="ECO:0008006" key="4">
    <source>
        <dbReference type="Google" id="ProtNLM"/>
    </source>
</evidence>
<keyword evidence="1" id="KW-0472">Membrane</keyword>
<evidence type="ECO:0000256" key="1">
    <source>
        <dbReference type="SAM" id="Phobius"/>
    </source>
</evidence>
<evidence type="ECO:0000313" key="2">
    <source>
        <dbReference type="EMBL" id="SHJ90293.1"/>
    </source>
</evidence>
<dbReference type="EMBL" id="FQZD01000048">
    <property type="protein sequence ID" value="SHJ90293.1"/>
    <property type="molecule type" value="Genomic_DNA"/>
</dbReference>
<keyword evidence="1" id="KW-1133">Transmembrane helix</keyword>
<keyword evidence="3" id="KW-1185">Reference proteome</keyword>
<feature type="transmembrane region" description="Helical" evidence="1">
    <location>
        <begin position="6"/>
        <end position="23"/>
    </location>
</feature>
<feature type="transmembrane region" description="Helical" evidence="1">
    <location>
        <begin position="95"/>
        <end position="117"/>
    </location>
</feature>
<dbReference type="RefSeq" id="WP_149736205.1">
    <property type="nucleotide sequence ID" value="NZ_FQZD01000048.1"/>
</dbReference>
<dbReference type="AlphaFoldDB" id="A0A1M6N3X0"/>
<sequence>MDKSYLYIILTAITGFGFLLLIPKHQYKRYFLYGVVLGGIVDIALVLTLTLLGQVRYDNMGHFSVFGLIHAFAPVSWSFTFAMFLYFLPKRTTFFWLYIFAFAVLNLKVATIMQSYATYGYSNAFVLTIIFLLWGYGAAYVYRRDPQVKLLRPVLQKPLKKPDNDD</sequence>
<accession>A0A1M6N3X0</accession>
<name>A0A1M6N3X0_9FIRM</name>